<dbReference type="CDD" id="cd12913">
    <property type="entry name" value="PDC1_MCP_like"/>
    <property type="match status" value="1"/>
</dbReference>
<evidence type="ECO:0000313" key="2">
    <source>
        <dbReference type="Proteomes" id="UP001595579"/>
    </source>
</evidence>
<reference evidence="2" key="1">
    <citation type="journal article" date="2019" name="Int. J. Syst. Evol. Microbiol.">
        <title>The Global Catalogue of Microorganisms (GCM) 10K type strain sequencing project: providing services to taxonomists for standard genome sequencing and annotation.</title>
        <authorList>
            <consortium name="The Broad Institute Genomics Platform"/>
            <consortium name="The Broad Institute Genome Sequencing Center for Infectious Disease"/>
            <person name="Wu L."/>
            <person name="Ma J."/>
        </authorList>
    </citation>
    <scope>NUCLEOTIDE SEQUENCE [LARGE SCALE GENOMIC DNA]</scope>
    <source>
        <strain evidence="2">CECT 7698</strain>
    </source>
</reference>
<name>A0ABV7LWD2_9GAMM</name>
<dbReference type="Proteomes" id="UP001595579">
    <property type="component" value="Unassembled WGS sequence"/>
</dbReference>
<organism evidence="1 2">
    <name type="scientific">Litchfieldella rifensis</name>
    <dbReference type="NCBI Taxonomy" id="762643"/>
    <lineage>
        <taxon>Bacteria</taxon>
        <taxon>Pseudomonadati</taxon>
        <taxon>Pseudomonadota</taxon>
        <taxon>Gammaproteobacteria</taxon>
        <taxon>Oceanospirillales</taxon>
        <taxon>Halomonadaceae</taxon>
        <taxon>Litchfieldella</taxon>
    </lineage>
</organism>
<sequence length="253" mass="28748">MTYDKKLGVSSEDEEIIRLCAKSIESSVSTILHTVEQVRNTVLEIWRNKPNLQKQGVSKKDLATLQTSVKKLISVAEVHINGAGFVVAPDILSDARLYLEWWRQGAKPGNFIPLKVNLDEHSDTFYDYPNMPWFYKPRDEEAGHVIGPYVDMLGVDMYICTFSLPVYYSDVFLGIAGADVPLNNLEPVVIPHLMRLHKPAVLANDDFRVISSNTSRWLVGDFLMSFQLSRSSNSQMISLDHSVENWRLVVFEE</sequence>
<keyword evidence="2" id="KW-1185">Reference proteome</keyword>
<evidence type="ECO:0000313" key="1">
    <source>
        <dbReference type="EMBL" id="MFC3285910.1"/>
    </source>
</evidence>
<comment type="caution">
    <text evidence="1">The sequence shown here is derived from an EMBL/GenBank/DDBJ whole genome shotgun (WGS) entry which is preliminary data.</text>
</comment>
<proteinExistence type="predicted"/>
<dbReference type="EMBL" id="JBHRUG010000048">
    <property type="protein sequence ID" value="MFC3285910.1"/>
    <property type="molecule type" value="Genomic_DNA"/>
</dbReference>
<gene>
    <name evidence="1" type="ORF">ACFOEV_20115</name>
</gene>
<protein>
    <submittedName>
        <fullName evidence="1">Cache domain-containing protein</fullName>
    </submittedName>
</protein>
<dbReference type="Pfam" id="PF22673">
    <property type="entry name" value="MCP-like_PDC_1"/>
    <property type="match status" value="1"/>
</dbReference>
<dbReference type="RefSeq" id="WP_386776680.1">
    <property type="nucleotide sequence ID" value="NZ_JBHRUG010000048.1"/>
</dbReference>
<dbReference type="Gene3D" id="3.30.450.20">
    <property type="entry name" value="PAS domain"/>
    <property type="match status" value="1"/>
</dbReference>
<accession>A0ABV7LWD2</accession>